<feature type="domain" description="TOG" evidence="5">
    <location>
        <begin position="3"/>
        <end position="234"/>
    </location>
</feature>
<proteinExistence type="predicted"/>
<protein>
    <submittedName>
        <fullName evidence="6">ARM repeat-containing protein</fullName>
    </submittedName>
</protein>
<dbReference type="Pfam" id="PF21042">
    <property type="entry name" value="Stu2_CTS"/>
    <property type="match status" value="1"/>
</dbReference>
<sequence>MADGEEDFSSLPLSDRWVHKVWKVRKEAYEAGAKAFDAAQSENDPLVRQFTNDSSLWKGAVADSNVAAQQEGLGALISFLQIAGKDGCVRTRGSTIAPIVEKGLAATRPAAKQKALEAILLYIELDKAEPIIEELLPFMSHKQPKIIAATLGAVTQIYHAYGCKTVEPKAVLKILPKVFGHADKNVRAESQKLAVEFYRWLKEAMKPLFWGDLKPVQQQDLEKLFDQVKDEPPPKQERLLRSQQAKVEQAAATGGGEEDDEVEDEAEVEIDLDSVYEAVNVFPKIPSDLQERLASSKWKDRKEGLEDLQKAINHPRIAEGQFDEILRGLAKCMKDANIQVVIIAANCIELLATGLKKSFSRYRGTVMSPIMERLKEKKQSVTDALGAALDAVFASTSLSDCLEDILECLKHKNPQVKLESTRFLTRCLKTTRDAPQPPEVKAIADASIKLLTESQEVQRNAGAEVLGTLWKIMGDRAMGPHLNDLDEIRKTKIKEFCEAAEVKAKVKPPKAAPPPKAPPGKRPVGKKPAAAKKAAPAPAPAYVEPPSPAPVQTPRPAARPISKIGGPKSGLKAPGGLRPPGGLQKRIPAPALSSPVRNLVSSDDEPAPPPPKPMANRGLASRPLGKPAAQQQPESSMTVSGLSGLSSAERAELEELRMENDRLRRENEMIRHEKQKLSSQYAELDDHNKELIEKHTQDHLSIKAKEAQLTRARSDAEALEQQVQSQQREIERLKRELSRQVRASSPAPMDLGVDNAFAPSGAESPGLNNGYGGYRNSRSYVTSPTAKSMASGLGFTSAEGKENFAPRNGMGAFGTGSPRSSRLGMRTPDSELPPTTRPSQSSSLSSGAGRGNADGESWKRAAEVTQNLKARIEQMKAKQGLSSRPR</sequence>
<feature type="region of interest" description="Disordered" evidence="4">
    <location>
        <begin position="502"/>
        <end position="680"/>
    </location>
</feature>
<keyword evidence="7" id="KW-1185">Reference proteome</keyword>
<evidence type="ECO:0000313" key="7">
    <source>
        <dbReference type="Proteomes" id="UP000799302"/>
    </source>
</evidence>
<dbReference type="GO" id="GO:0005881">
    <property type="term" value="C:cytoplasmic microtubule"/>
    <property type="evidence" value="ECO:0007669"/>
    <property type="project" value="UniProtKB-ARBA"/>
</dbReference>
<dbReference type="InterPro" id="IPR016024">
    <property type="entry name" value="ARM-type_fold"/>
</dbReference>
<dbReference type="GO" id="GO:0046785">
    <property type="term" value="P:microtubule polymerization"/>
    <property type="evidence" value="ECO:0007669"/>
    <property type="project" value="InterPro"/>
</dbReference>
<dbReference type="GO" id="GO:0030951">
    <property type="term" value="P:establishment or maintenance of microtubule cytoskeleton polarity"/>
    <property type="evidence" value="ECO:0007669"/>
    <property type="project" value="InterPro"/>
</dbReference>
<dbReference type="Pfam" id="PF21041">
    <property type="entry name" value="XMAP215_CLASP_TOG"/>
    <property type="match status" value="2"/>
</dbReference>
<keyword evidence="2" id="KW-0963">Cytoplasm</keyword>
<dbReference type="Gene3D" id="1.25.10.10">
    <property type="entry name" value="Leucine-rich Repeat Variant"/>
    <property type="match status" value="2"/>
</dbReference>
<dbReference type="Proteomes" id="UP000799302">
    <property type="component" value="Unassembled WGS sequence"/>
</dbReference>
<dbReference type="OrthoDB" id="205662at2759"/>
<dbReference type="GO" id="GO:0000776">
    <property type="term" value="C:kinetochore"/>
    <property type="evidence" value="ECO:0007669"/>
    <property type="project" value="UniProtKB-ARBA"/>
</dbReference>
<dbReference type="GO" id="GO:0000022">
    <property type="term" value="P:mitotic spindle elongation"/>
    <property type="evidence" value="ECO:0007669"/>
    <property type="project" value="UniProtKB-ARBA"/>
</dbReference>
<keyword evidence="3" id="KW-0206">Cytoskeleton</keyword>
<evidence type="ECO:0000256" key="2">
    <source>
        <dbReference type="ARBA" id="ARBA00022490"/>
    </source>
</evidence>
<dbReference type="GO" id="GO:0061863">
    <property type="term" value="F:microtubule plus end polymerase"/>
    <property type="evidence" value="ECO:0007669"/>
    <property type="project" value="InterPro"/>
</dbReference>
<feature type="compositionally biased region" description="Polar residues" evidence="4">
    <location>
        <begin position="629"/>
        <end position="641"/>
    </location>
</feature>
<feature type="compositionally biased region" description="Basic and acidic residues" evidence="4">
    <location>
        <begin position="649"/>
        <end position="676"/>
    </location>
</feature>
<dbReference type="SMART" id="SM01349">
    <property type="entry name" value="TOG"/>
    <property type="match status" value="2"/>
</dbReference>
<gene>
    <name evidence="6" type="ORF">BT63DRAFT_449699</name>
</gene>
<evidence type="ECO:0000313" key="6">
    <source>
        <dbReference type="EMBL" id="KAF2674709.1"/>
    </source>
</evidence>
<evidence type="ECO:0000256" key="3">
    <source>
        <dbReference type="ARBA" id="ARBA00023212"/>
    </source>
</evidence>
<organism evidence="6 7">
    <name type="scientific">Microthyrium microscopicum</name>
    <dbReference type="NCBI Taxonomy" id="703497"/>
    <lineage>
        <taxon>Eukaryota</taxon>
        <taxon>Fungi</taxon>
        <taxon>Dikarya</taxon>
        <taxon>Ascomycota</taxon>
        <taxon>Pezizomycotina</taxon>
        <taxon>Dothideomycetes</taxon>
        <taxon>Dothideomycetes incertae sedis</taxon>
        <taxon>Microthyriales</taxon>
        <taxon>Microthyriaceae</taxon>
        <taxon>Microthyrium</taxon>
    </lineage>
</organism>
<feature type="region of interest" description="Disordered" evidence="4">
    <location>
        <begin position="735"/>
        <end position="886"/>
    </location>
</feature>
<reference evidence="6" key="1">
    <citation type="journal article" date="2020" name="Stud. Mycol.">
        <title>101 Dothideomycetes genomes: a test case for predicting lifestyles and emergence of pathogens.</title>
        <authorList>
            <person name="Haridas S."/>
            <person name="Albert R."/>
            <person name="Binder M."/>
            <person name="Bloem J."/>
            <person name="Labutti K."/>
            <person name="Salamov A."/>
            <person name="Andreopoulos B."/>
            <person name="Baker S."/>
            <person name="Barry K."/>
            <person name="Bills G."/>
            <person name="Bluhm B."/>
            <person name="Cannon C."/>
            <person name="Castanera R."/>
            <person name="Culley D."/>
            <person name="Daum C."/>
            <person name="Ezra D."/>
            <person name="Gonzalez J."/>
            <person name="Henrissat B."/>
            <person name="Kuo A."/>
            <person name="Liang C."/>
            <person name="Lipzen A."/>
            <person name="Lutzoni F."/>
            <person name="Magnuson J."/>
            <person name="Mondo S."/>
            <person name="Nolan M."/>
            <person name="Ohm R."/>
            <person name="Pangilinan J."/>
            <person name="Park H.-J."/>
            <person name="Ramirez L."/>
            <person name="Alfaro M."/>
            <person name="Sun H."/>
            <person name="Tritt A."/>
            <person name="Yoshinaga Y."/>
            <person name="Zwiers L.-H."/>
            <person name="Turgeon B."/>
            <person name="Goodwin S."/>
            <person name="Spatafora J."/>
            <person name="Crous P."/>
            <person name="Grigoriev I."/>
        </authorList>
    </citation>
    <scope>NUCLEOTIDE SEQUENCE</scope>
    <source>
        <strain evidence="6">CBS 115976</strain>
    </source>
</reference>
<feature type="domain" description="TOG" evidence="5">
    <location>
        <begin position="274"/>
        <end position="506"/>
    </location>
</feature>
<feature type="region of interest" description="Disordered" evidence="4">
    <location>
        <begin position="228"/>
        <end position="262"/>
    </location>
</feature>
<dbReference type="InterPro" id="IPR011989">
    <property type="entry name" value="ARM-like"/>
</dbReference>
<dbReference type="InterPro" id="IPR034085">
    <property type="entry name" value="TOG"/>
</dbReference>
<dbReference type="SUPFAM" id="SSF48371">
    <property type="entry name" value="ARM repeat"/>
    <property type="match status" value="1"/>
</dbReference>
<dbReference type="GO" id="GO:0051010">
    <property type="term" value="F:microtubule plus-end binding"/>
    <property type="evidence" value="ECO:0007669"/>
    <property type="project" value="InterPro"/>
</dbReference>
<feature type="compositionally biased region" description="Low complexity" evidence="4">
    <location>
        <begin position="526"/>
        <end position="536"/>
    </location>
</feature>
<accession>A0A6A6UQY2</accession>
<dbReference type="AlphaFoldDB" id="A0A6A6UQY2"/>
<dbReference type="GO" id="GO:0044732">
    <property type="term" value="C:mitotic spindle pole body"/>
    <property type="evidence" value="ECO:0007669"/>
    <property type="project" value="UniProtKB-ARBA"/>
</dbReference>
<dbReference type="GO" id="GO:1990571">
    <property type="term" value="P:meiotic centromere clustering"/>
    <property type="evidence" value="ECO:0007669"/>
    <property type="project" value="UniProtKB-ARBA"/>
</dbReference>
<dbReference type="GO" id="GO:0051315">
    <property type="term" value="P:attachment of mitotic spindle microtubules to kinetochore"/>
    <property type="evidence" value="ECO:0007669"/>
    <property type="project" value="UniProtKB-ARBA"/>
</dbReference>
<dbReference type="InterPro" id="IPR048491">
    <property type="entry name" value="XMAP215_CLASP_TOG"/>
</dbReference>
<evidence type="ECO:0000256" key="4">
    <source>
        <dbReference type="SAM" id="MobiDB-lite"/>
    </source>
</evidence>
<feature type="compositionally biased region" description="Pro residues" evidence="4">
    <location>
        <begin position="510"/>
        <end position="521"/>
    </location>
</feature>
<dbReference type="GO" id="GO:1990498">
    <property type="term" value="C:mitotic spindle microtubule"/>
    <property type="evidence" value="ECO:0007669"/>
    <property type="project" value="UniProtKB-ARBA"/>
</dbReference>
<name>A0A6A6UQY2_9PEZI</name>
<evidence type="ECO:0000259" key="5">
    <source>
        <dbReference type="SMART" id="SM01349"/>
    </source>
</evidence>
<dbReference type="EMBL" id="MU004230">
    <property type="protein sequence ID" value="KAF2674709.1"/>
    <property type="molecule type" value="Genomic_DNA"/>
</dbReference>
<comment type="subcellular location">
    <subcellularLocation>
        <location evidence="1">Cytoplasm</location>
        <location evidence="1">Cytoskeleton</location>
        <location evidence="1">Microtubule organizing center</location>
        <location evidence="1">Spindle pole body</location>
    </subcellularLocation>
</comment>
<dbReference type="FunFam" id="1.25.10.10:FF:000282">
    <property type="entry name" value="Spindle pole body component"/>
    <property type="match status" value="1"/>
</dbReference>
<evidence type="ECO:0000256" key="1">
    <source>
        <dbReference type="ARBA" id="ARBA00004317"/>
    </source>
</evidence>
<dbReference type="InterPro" id="IPR048492">
    <property type="entry name" value="Stu2_CTS"/>
</dbReference>
<dbReference type="FunFam" id="1.25.10.10:FF:000019">
    <property type="entry name" value="Cytoskeleton-associated protein 5"/>
    <property type="match status" value="1"/>
</dbReference>
<feature type="compositionally biased region" description="Basic and acidic residues" evidence="4">
    <location>
        <begin position="228"/>
        <end position="240"/>
    </location>
</feature>
<feature type="compositionally biased region" description="Pro residues" evidence="4">
    <location>
        <begin position="537"/>
        <end position="553"/>
    </location>
</feature>
<dbReference type="PANTHER" id="PTHR12609">
    <property type="entry name" value="MICROTUBULE ASSOCIATED PROTEIN XMAP215"/>
    <property type="match status" value="1"/>
</dbReference>
<feature type="compositionally biased region" description="Polar residues" evidence="4">
    <location>
        <begin position="776"/>
        <end position="788"/>
    </location>
</feature>
<dbReference type="GO" id="GO:0099070">
    <property type="term" value="C:static microtubule bundle"/>
    <property type="evidence" value="ECO:0007669"/>
    <property type="project" value="UniProtKB-ARBA"/>
</dbReference>
<dbReference type="InterPro" id="IPR045110">
    <property type="entry name" value="XMAP215"/>
</dbReference>